<dbReference type="GO" id="GO:0005634">
    <property type="term" value="C:nucleus"/>
    <property type="evidence" value="ECO:0007669"/>
    <property type="project" value="UniProtKB-SubCell"/>
</dbReference>
<evidence type="ECO:0000256" key="1">
    <source>
        <dbReference type="ARBA" id="ARBA00004123"/>
    </source>
</evidence>
<feature type="transmembrane region" description="Helical" evidence="2">
    <location>
        <begin position="6"/>
        <end position="31"/>
    </location>
</feature>
<proteinExistence type="predicted"/>
<keyword evidence="3" id="KW-0675">Receptor</keyword>
<dbReference type="Pfam" id="PF13384">
    <property type="entry name" value="HTH_23"/>
    <property type="match status" value="1"/>
</dbReference>
<reference evidence="3" key="1">
    <citation type="journal article" date="2021" name="Sci. Adv.">
        <title>The American lobster genome reveals insights on longevity, neural, and immune adaptations.</title>
        <authorList>
            <person name="Polinski J.M."/>
            <person name="Zimin A.V."/>
            <person name="Clark K.F."/>
            <person name="Kohn A.B."/>
            <person name="Sadowski N."/>
            <person name="Timp W."/>
            <person name="Ptitsyn A."/>
            <person name="Khanna P."/>
            <person name="Romanova D.Y."/>
            <person name="Williams P."/>
            <person name="Greenwood S.J."/>
            <person name="Moroz L.L."/>
            <person name="Walt D.R."/>
            <person name="Bodnar A.G."/>
        </authorList>
    </citation>
    <scope>NUCLEOTIDE SEQUENCE</scope>
    <source>
        <strain evidence="3">GMGI-L3</strain>
    </source>
</reference>
<keyword evidence="2" id="KW-1133">Transmembrane helix</keyword>
<dbReference type="InterPro" id="IPR009057">
    <property type="entry name" value="Homeodomain-like_sf"/>
</dbReference>
<dbReference type="SUPFAM" id="SSF46689">
    <property type="entry name" value="Homeodomain-like"/>
    <property type="match status" value="1"/>
</dbReference>
<evidence type="ECO:0000313" key="3">
    <source>
        <dbReference type="EMBL" id="KAG7162337.1"/>
    </source>
</evidence>
<dbReference type="Proteomes" id="UP000747542">
    <property type="component" value="Unassembled WGS sequence"/>
</dbReference>
<keyword evidence="2" id="KW-0472">Membrane</keyword>
<dbReference type="EMBL" id="JAHLQT010027705">
    <property type="protein sequence ID" value="KAG7162337.1"/>
    <property type="molecule type" value="Genomic_DNA"/>
</dbReference>
<dbReference type="AlphaFoldDB" id="A0A8J5MSX0"/>
<comment type="subcellular location">
    <subcellularLocation>
        <location evidence="1">Nucleus</location>
    </subcellularLocation>
</comment>
<comment type="caution">
    <text evidence="3">The sequence shown here is derived from an EMBL/GenBank/DDBJ whole genome shotgun (WGS) entry which is preliminary data.</text>
</comment>
<accession>A0A8J5MSX0</accession>
<keyword evidence="4" id="KW-1185">Reference proteome</keyword>
<evidence type="ECO:0000313" key="4">
    <source>
        <dbReference type="Proteomes" id="UP000747542"/>
    </source>
</evidence>
<name>A0A8J5MSX0_HOMAM</name>
<protein>
    <submittedName>
        <fullName evidence="3">Putative Glutamate receptor-like 77</fullName>
    </submittedName>
</protein>
<sequence>MRVPINSLLIGTLDLFLCSTFCCQHLLLFSITKNIMERRRRFSQTTLSERARFVSMWAAGASVRTIAQNNSTTTTTVYKWIHRWQKEGNLGKKHNEWRKWKNNKTMDSVAVPVRTQMFPAIPVYTTNTPQVAYWRRVTPYVIPQRKPDYGLFSYDEYLYLLIQLSLLLYAIRKNSRV</sequence>
<gene>
    <name evidence="3" type="primary">Glrk-L77</name>
    <name evidence="3" type="ORF">Hamer_G007853</name>
</gene>
<keyword evidence="2" id="KW-0812">Transmembrane</keyword>
<evidence type="ECO:0000256" key="2">
    <source>
        <dbReference type="SAM" id="Phobius"/>
    </source>
</evidence>
<organism evidence="3 4">
    <name type="scientific">Homarus americanus</name>
    <name type="common">American lobster</name>
    <dbReference type="NCBI Taxonomy" id="6706"/>
    <lineage>
        <taxon>Eukaryota</taxon>
        <taxon>Metazoa</taxon>
        <taxon>Ecdysozoa</taxon>
        <taxon>Arthropoda</taxon>
        <taxon>Crustacea</taxon>
        <taxon>Multicrustacea</taxon>
        <taxon>Malacostraca</taxon>
        <taxon>Eumalacostraca</taxon>
        <taxon>Eucarida</taxon>
        <taxon>Decapoda</taxon>
        <taxon>Pleocyemata</taxon>
        <taxon>Astacidea</taxon>
        <taxon>Nephropoidea</taxon>
        <taxon>Nephropidae</taxon>
        <taxon>Homarus</taxon>
    </lineage>
</organism>